<evidence type="ECO:0000256" key="7">
    <source>
        <dbReference type="SAM" id="MobiDB-lite"/>
    </source>
</evidence>
<dbReference type="GO" id="GO:0004089">
    <property type="term" value="F:carbonate dehydratase activity"/>
    <property type="evidence" value="ECO:0007669"/>
    <property type="project" value="UniProtKB-EC"/>
</dbReference>
<keyword evidence="5" id="KW-0456">Lyase</keyword>
<keyword evidence="8" id="KW-0732">Signal</keyword>
<keyword evidence="4" id="KW-0862">Zinc</keyword>
<keyword evidence="3" id="KW-0479">Metal-binding</keyword>
<feature type="compositionally biased region" description="Basic and acidic residues" evidence="7">
    <location>
        <begin position="443"/>
        <end position="465"/>
    </location>
</feature>
<feature type="region of interest" description="Disordered" evidence="7">
    <location>
        <begin position="29"/>
        <end position="52"/>
    </location>
</feature>
<evidence type="ECO:0000256" key="2">
    <source>
        <dbReference type="ARBA" id="ARBA00012925"/>
    </source>
</evidence>
<dbReference type="InterPro" id="IPR023561">
    <property type="entry name" value="Carbonic_anhydrase_a-class"/>
</dbReference>
<dbReference type="GO" id="GO:0008270">
    <property type="term" value="F:zinc ion binding"/>
    <property type="evidence" value="ECO:0007669"/>
    <property type="project" value="InterPro"/>
</dbReference>
<dbReference type="EC" id="4.2.1.1" evidence="2"/>
<gene>
    <name evidence="10" type="ORF">Fcan01_09234</name>
</gene>
<dbReference type="EMBL" id="LNIX01000004">
    <property type="protein sequence ID" value="OXA56519.1"/>
    <property type="molecule type" value="Genomic_DNA"/>
</dbReference>
<reference evidence="10 11" key="1">
    <citation type="submission" date="2015-12" db="EMBL/GenBank/DDBJ databases">
        <title>The genome of Folsomia candida.</title>
        <authorList>
            <person name="Faddeeva A."/>
            <person name="Derks M.F."/>
            <person name="Anvar Y."/>
            <person name="Smit S."/>
            <person name="Van Straalen N."/>
            <person name="Roelofs D."/>
        </authorList>
    </citation>
    <scope>NUCLEOTIDE SEQUENCE [LARGE SCALE GENOMIC DNA]</scope>
    <source>
        <strain evidence="10 11">VU population</strain>
        <tissue evidence="10">Whole body</tissue>
    </source>
</reference>
<dbReference type="PANTHER" id="PTHR18952:SF265">
    <property type="entry name" value="CARBONIC ANHYDRASE"/>
    <property type="match status" value="1"/>
</dbReference>
<sequence>MTTIQLNTVKVLFLLICLVTSLSGLPNATNLEVDEDESGGNPNRTDFSEGQDDEVDIDQAEYEEIRDRAKKSYDVAHAYSIMQFSYDEKSPLGKTVICNLQLCRILKGPQNWDNTSIVKDATRGTTLLSRNRCELNWVTPIDIDTSSVIAPDLNTIVDDDDEGGGTQRSVTLTLLHPDISSLQWELGHPTDAYHGLEVRVPQLGLLSLNDRFDYIGQGVDIGWTGVNEFTNYDLNYAAFFYCDPSKASEGRSMHQIDGQKFPLEIDFIFFSQPPKIGIDNFICDDQADPVCKTVAVMLVVLAEFSDQDNPKLGPLLKAAARYNGPSFSHGDGDEHFKTLIPTPWSPTWLIPESSDYYYYDEGSFPVPPCWPIARIYIVTERITISHRQLSTLSSVRTEREPTSGYKMPCTFSLLRQRTGDDKQAVKFNEANYVFKAKDGRPLTDEEKQAAMEDEKKEKDESKGEDSGCGGRIMDKCDRLIKVVVAVTVMMMIR</sequence>
<evidence type="ECO:0000259" key="9">
    <source>
        <dbReference type="PROSITE" id="PS51144"/>
    </source>
</evidence>
<dbReference type="SUPFAM" id="SSF51069">
    <property type="entry name" value="Carbonic anhydrase"/>
    <property type="match status" value="1"/>
</dbReference>
<dbReference type="STRING" id="158441.A0A226EGI9"/>
<dbReference type="InterPro" id="IPR001148">
    <property type="entry name" value="CA_dom"/>
</dbReference>
<keyword evidence="11" id="KW-1185">Reference proteome</keyword>
<name>A0A226EGI9_FOLCA</name>
<proteinExistence type="inferred from homology"/>
<evidence type="ECO:0000256" key="1">
    <source>
        <dbReference type="ARBA" id="ARBA00010718"/>
    </source>
</evidence>
<accession>A0A226EGI9</accession>
<dbReference type="PROSITE" id="PS51144">
    <property type="entry name" value="ALPHA_CA_2"/>
    <property type="match status" value="1"/>
</dbReference>
<evidence type="ECO:0000256" key="6">
    <source>
        <dbReference type="ARBA" id="ARBA00048348"/>
    </source>
</evidence>
<evidence type="ECO:0000256" key="3">
    <source>
        <dbReference type="ARBA" id="ARBA00022723"/>
    </source>
</evidence>
<dbReference type="Pfam" id="PF00194">
    <property type="entry name" value="Carb_anhydrase"/>
    <property type="match status" value="1"/>
</dbReference>
<feature type="region of interest" description="Disordered" evidence="7">
    <location>
        <begin position="443"/>
        <end position="469"/>
    </location>
</feature>
<dbReference type="InterPro" id="IPR036398">
    <property type="entry name" value="CA_dom_sf"/>
</dbReference>
<keyword evidence="10" id="KW-0675">Receptor</keyword>
<evidence type="ECO:0000313" key="11">
    <source>
        <dbReference type="Proteomes" id="UP000198287"/>
    </source>
</evidence>
<evidence type="ECO:0000256" key="4">
    <source>
        <dbReference type="ARBA" id="ARBA00022833"/>
    </source>
</evidence>
<comment type="similarity">
    <text evidence="1">Belongs to the alpha-carbonic anhydrase family.</text>
</comment>
<feature type="chain" id="PRO_5012804847" description="carbonic anhydrase" evidence="8">
    <location>
        <begin position="25"/>
        <end position="493"/>
    </location>
</feature>
<evidence type="ECO:0000256" key="8">
    <source>
        <dbReference type="SAM" id="SignalP"/>
    </source>
</evidence>
<protein>
    <recommendedName>
        <fullName evidence="2">carbonic anhydrase</fullName>
        <ecNumber evidence="2">4.2.1.1</ecNumber>
    </recommendedName>
</protein>
<dbReference type="Proteomes" id="UP000198287">
    <property type="component" value="Unassembled WGS sequence"/>
</dbReference>
<dbReference type="OMA" id="RSMHQID"/>
<dbReference type="Gene3D" id="3.10.200.10">
    <property type="entry name" value="Alpha carbonic anhydrase"/>
    <property type="match status" value="1"/>
</dbReference>
<organism evidence="10 11">
    <name type="scientific">Folsomia candida</name>
    <name type="common">Springtail</name>
    <dbReference type="NCBI Taxonomy" id="158441"/>
    <lineage>
        <taxon>Eukaryota</taxon>
        <taxon>Metazoa</taxon>
        <taxon>Ecdysozoa</taxon>
        <taxon>Arthropoda</taxon>
        <taxon>Hexapoda</taxon>
        <taxon>Collembola</taxon>
        <taxon>Entomobryomorpha</taxon>
        <taxon>Isotomoidea</taxon>
        <taxon>Isotomidae</taxon>
        <taxon>Proisotominae</taxon>
        <taxon>Folsomia</taxon>
    </lineage>
</organism>
<dbReference type="PANTHER" id="PTHR18952">
    <property type="entry name" value="CARBONIC ANHYDRASE"/>
    <property type="match status" value="1"/>
</dbReference>
<evidence type="ECO:0000256" key="5">
    <source>
        <dbReference type="ARBA" id="ARBA00023239"/>
    </source>
</evidence>
<comment type="caution">
    <text evidence="10">The sequence shown here is derived from an EMBL/GenBank/DDBJ whole genome shotgun (WGS) entry which is preliminary data.</text>
</comment>
<evidence type="ECO:0000313" key="10">
    <source>
        <dbReference type="EMBL" id="OXA56519.1"/>
    </source>
</evidence>
<feature type="domain" description="Alpha-carbonic anhydrase" evidence="9">
    <location>
        <begin position="82"/>
        <end position="427"/>
    </location>
</feature>
<comment type="catalytic activity">
    <reaction evidence="6">
        <text>hydrogencarbonate + H(+) = CO2 + H2O</text>
        <dbReference type="Rhea" id="RHEA:10748"/>
        <dbReference type="ChEBI" id="CHEBI:15377"/>
        <dbReference type="ChEBI" id="CHEBI:15378"/>
        <dbReference type="ChEBI" id="CHEBI:16526"/>
        <dbReference type="ChEBI" id="CHEBI:17544"/>
        <dbReference type="EC" id="4.2.1.1"/>
    </reaction>
</comment>
<feature type="signal peptide" evidence="8">
    <location>
        <begin position="1"/>
        <end position="24"/>
    </location>
</feature>
<dbReference type="AlphaFoldDB" id="A0A226EGI9"/>